<evidence type="ECO:0000313" key="2">
    <source>
        <dbReference type="Proteomes" id="UP000175707"/>
    </source>
</evidence>
<protein>
    <submittedName>
        <fullName evidence="1">Uncharacterized protein</fullName>
    </submittedName>
</protein>
<name>A0A1E7YSF1_9PROT</name>
<reference evidence="1 2" key="1">
    <citation type="submission" date="2016-06" db="EMBL/GenBank/DDBJ databases">
        <title>Gene turnover analysis identifies the evolutionary adaptation of the extremophile Acidithiobacillus caldus.</title>
        <authorList>
            <person name="Zhang X."/>
        </authorList>
    </citation>
    <scope>NUCLEOTIDE SEQUENCE [LARGE SCALE GENOMIC DNA]</scope>
    <source>
        <strain evidence="1 2">S1</strain>
    </source>
</reference>
<dbReference type="AlphaFoldDB" id="A0A1E7YSF1"/>
<dbReference type="EMBL" id="LZYH01000946">
    <property type="protein sequence ID" value="OFC44587.1"/>
    <property type="molecule type" value="Genomic_DNA"/>
</dbReference>
<organism evidence="1 2">
    <name type="scientific">Acidithiobacillus caldus</name>
    <dbReference type="NCBI Taxonomy" id="33059"/>
    <lineage>
        <taxon>Bacteria</taxon>
        <taxon>Pseudomonadati</taxon>
        <taxon>Pseudomonadota</taxon>
        <taxon>Acidithiobacillia</taxon>
        <taxon>Acidithiobacillales</taxon>
        <taxon>Acidithiobacillaceae</taxon>
        <taxon>Acidithiobacillus</taxon>
    </lineage>
</organism>
<comment type="caution">
    <text evidence="1">The sequence shown here is derived from an EMBL/GenBank/DDBJ whole genome shotgun (WGS) entry which is preliminary data.</text>
</comment>
<dbReference type="Proteomes" id="UP000175707">
    <property type="component" value="Unassembled WGS sequence"/>
</dbReference>
<gene>
    <name evidence="1" type="ORF">BAE30_14135</name>
</gene>
<accession>A0A1E7YSF1</accession>
<proteinExistence type="predicted"/>
<evidence type="ECO:0000313" key="1">
    <source>
        <dbReference type="EMBL" id="OFC44587.1"/>
    </source>
</evidence>
<sequence>MSRTIASRFYFLTIQHDPHGRIVLLHERIYLVRYQCGDRRGVSDLFFSIAPLGDYAIVRSIVLNGMLNLPIDWDGCPIDGVPLHGNFQQLPL</sequence>